<dbReference type="UniPathway" id="UPA00148"/>
<organism evidence="10 11">
    <name type="scientific">Vagococcus fessus</name>
    <dbReference type="NCBI Taxonomy" id="120370"/>
    <lineage>
        <taxon>Bacteria</taxon>
        <taxon>Bacillati</taxon>
        <taxon>Bacillota</taxon>
        <taxon>Bacilli</taxon>
        <taxon>Lactobacillales</taxon>
        <taxon>Enterococcaceae</taxon>
        <taxon>Vagococcus</taxon>
    </lineage>
</organism>
<evidence type="ECO:0000256" key="5">
    <source>
        <dbReference type="ARBA" id="ARBA00022573"/>
    </source>
</evidence>
<evidence type="ECO:0000256" key="8">
    <source>
        <dbReference type="ARBA" id="ARBA00023136"/>
    </source>
</evidence>
<evidence type="ECO:0000256" key="2">
    <source>
        <dbReference type="ARBA" id="ARBA00004953"/>
    </source>
</evidence>
<evidence type="ECO:0000256" key="9">
    <source>
        <dbReference type="HAMAP-Rule" id="MF_00024"/>
    </source>
</evidence>
<evidence type="ECO:0000313" key="10">
    <source>
        <dbReference type="EMBL" id="RSU05292.1"/>
    </source>
</evidence>
<dbReference type="OrthoDB" id="9811967at2"/>
<comment type="caution">
    <text evidence="10">The sequence shown here is derived from an EMBL/GenBank/DDBJ whole genome shotgun (WGS) entry which is preliminary data.</text>
</comment>
<keyword evidence="5 9" id="KW-0169">Cobalamin biosynthesis</keyword>
<dbReference type="GO" id="GO:0005886">
    <property type="term" value="C:plasma membrane"/>
    <property type="evidence" value="ECO:0007669"/>
    <property type="project" value="UniProtKB-SubCell"/>
</dbReference>
<comment type="subcellular location">
    <subcellularLocation>
        <location evidence="1 9">Cell membrane</location>
        <topology evidence="1 9">Multi-pass membrane protein</topology>
    </subcellularLocation>
</comment>
<comment type="function">
    <text evidence="9">Converts cobyric acid to cobinamide by the addition of aminopropanol on the F carboxylic group.</text>
</comment>
<evidence type="ECO:0000256" key="7">
    <source>
        <dbReference type="ARBA" id="ARBA00022989"/>
    </source>
</evidence>
<gene>
    <name evidence="9" type="primary">cobD</name>
    <name evidence="10" type="ORF">CBF31_03560</name>
</gene>
<keyword evidence="6 9" id="KW-0812">Transmembrane</keyword>
<proteinExistence type="inferred from homology"/>
<reference evidence="10 11" key="1">
    <citation type="submission" date="2017-05" db="EMBL/GenBank/DDBJ databases">
        <title>Vagococcus spp. assemblies.</title>
        <authorList>
            <person name="Gulvik C.A."/>
        </authorList>
    </citation>
    <scope>NUCLEOTIDE SEQUENCE [LARGE SCALE GENOMIC DNA]</scope>
    <source>
        <strain evidence="10 11">CCUG 41755</strain>
    </source>
</reference>
<feature type="transmembrane region" description="Helical" evidence="9">
    <location>
        <begin position="297"/>
        <end position="316"/>
    </location>
</feature>
<comment type="caution">
    <text evidence="9">Lacks conserved residue(s) required for the propagation of feature annotation.</text>
</comment>
<accession>A0A430ADL5</accession>
<evidence type="ECO:0000256" key="6">
    <source>
        <dbReference type="ARBA" id="ARBA00022692"/>
    </source>
</evidence>
<keyword evidence="11" id="KW-1185">Reference proteome</keyword>
<dbReference type="InterPro" id="IPR004485">
    <property type="entry name" value="Cobalamin_biosynth_CobD/CbiB"/>
</dbReference>
<dbReference type="Pfam" id="PF03186">
    <property type="entry name" value="CobD_Cbib"/>
    <property type="match status" value="1"/>
</dbReference>
<dbReference type="GO" id="GO:0009236">
    <property type="term" value="P:cobalamin biosynthetic process"/>
    <property type="evidence" value="ECO:0007669"/>
    <property type="project" value="UniProtKB-UniRule"/>
</dbReference>
<feature type="transmembrane region" description="Helical" evidence="9">
    <location>
        <begin position="161"/>
        <end position="178"/>
    </location>
</feature>
<dbReference type="PANTHER" id="PTHR34308:SF1">
    <property type="entry name" value="COBALAMIN BIOSYNTHESIS PROTEIN CBIB"/>
    <property type="match status" value="1"/>
</dbReference>
<keyword evidence="4 9" id="KW-1003">Cell membrane</keyword>
<evidence type="ECO:0000256" key="3">
    <source>
        <dbReference type="ARBA" id="ARBA00006263"/>
    </source>
</evidence>
<evidence type="ECO:0000256" key="1">
    <source>
        <dbReference type="ARBA" id="ARBA00004651"/>
    </source>
</evidence>
<dbReference type="HAMAP" id="MF_00024">
    <property type="entry name" value="CobD_CbiB"/>
    <property type="match status" value="1"/>
</dbReference>
<comment type="similarity">
    <text evidence="3 9">Belongs to the CobD/CbiB family.</text>
</comment>
<sequence length="317" mass="34865">MTSIIVLFLAFILDSILGDPYSWPHPVKVIGKSISIIDNGIQKNVKDKKLKYLFGIILWLIIVGGTGIVTYFLLKFATKVHPLFGGVIAVYLSYTTMAMKSLAYEGNKMYNVLSKGTLEEARSQIAMIVGRDTTNLTKKEITQATIETVAENTNDGMIAPLFYLALGGPVFGMMYKAVNTLDSMVGYKNNKHLEVGAASAILDDIFSFVPARVTWFLMIIVSFILRLDGKNALKIGWRDRYNHKSPNSAFPEAVVAGALGIQLGGTHTYHGIEIQKPTIGDPLKPVEFSDINQTNKLLYGSSILALLILIGFKLLLL</sequence>
<dbReference type="GO" id="GO:0048472">
    <property type="term" value="F:threonine-phosphate decarboxylase activity"/>
    <property type="evidence" value="ECO:0007669"/>
    <property type="project" value="InterPro"/>
</dbReference>
<dbReference type="Proteomes" id="UP000287101">
    <property type="component" value="Unassembled WGS sequence"/>
</dbReference>
<dbReference type="NCBIfam" id="TIGR00380">
    <property type="entry name" value="cobal_cbiB"/>
    <property type="match status" value="1"/>
</dbReference>
<evidence type="ECO:0000256" key="4">
    <source>
        <dbReference type="ARBA" id="ARBA00022475"/>
    </source>
</evidence>
<comment type="pathway">
    <text evidence="2 9">Cofactor biosynthesis; adenosylcobalamin biosynthesis.</text>
</comment>
<evidence type="ECO:0000313" key="11">
    <source>
        <dbReference type="Proteomes" id="UP000287101"/>
    </source>
</evidence>
<feature type="transmembrane region" description="Helical" evidence="9">
    <location>
        <begin position="52"/>
        <end position="74"/>
    </location>
</feature>
<keyword evidence="7 9" id="KW-1133">Transmembrane helix</keyword>
<dbReference type="PANTHER" id="PTHR34308">
    <property type="entry name" value="COBALAMIN BIOSYNTHESIS PROTEIN CBIB"/>
    <property type="match status" value="1"/>
</dbReference>
<feature type="transmembrane region" description="Helical" evidence="9">
    <location>
        <begin position="205"/>
        <end position="225"/>
    </location>
</feature>
<dbReference type="AlphaFoldDB" id="A0A430ADL5"/>
<keyword evidence="8 9" id="KW-0472">Membrane</keyword>
<dbReference type="EMBL" id="NGJY01000001">
    <property type="protein sequence ID" value="RSU05292.1"/>
    <property type="molecule type" value="Genomic_DNA"/>
</dbReference>
<protein>
    <recommendedName>
        <fullName evidence="9">Cobalamin biosynthesis protein CobD</fullName>
    </recommendedName>
</protein>
<dbReference type="GO" id="GO:0015420">
    <property type="term" value="F:ABC-type vitamin B12 transporter activity"/>
    <property type="evidence" value="ECO:0007669"/>
    <property type="project" value="UniProtKB-UniRule"/>
</dbReference>
<name>A0A430ADL5_9ENTE</name>